<evidence type="ECO:0000313" key="10">
    <source>
        <dbReference type="EMBL" id="BBC79761.1"/>
    </source>
</evidence>
<evidence type="ECO:0000313" key="11">
    <source>
        <dbReference type="EMBL" id="GAN66333.1"/>
    </source>
</evidence>
<comment type="similarity">
    <text evidence="4">Belongs to the peptidase M29 family.</text>
</comment>
<keyword evidence="7" id="KW-0479">Metal-binding</keyword>
<keyword evidence="6" id="KW-0645">Protease</keyword>
<keyword evidence="9" id="KW-0482">Metalloprotease</keyword>
<evidence type="ECO:0000256" key="9">
    <source>
        <dbReference type="ARBA" id="ARBA00023049"/>
    </source>
</evidence>
<dbReference type="STRING" id="1231341.Abor_019_012"/>
<name>A0A2Z5ZGP7_9PROT</name>
<dbReference type="PANTHER" id="PTHR34448:SF3">
    <property type="entry name" value="AMINOPEPTIDASE AMPS"/>
    <property type="match status" value="1"/>
</dbReference>
<evidence type="ECO:0000256" key="1">
    <source>
        <dbReference type="ARBA" id="ARBA00001941"/>
    </source>
</evidence>
<keyword evidence="8" id="KW-0378">Hydrolase</keyword>
<accession>A0A0D6NL52</accession>
<dbReference type="Proteomes" id="UP000270034">
    <property type="component" value="Chromosome"/>
</dbReference>
<dbReference type="EMBL" id="BAMX01000019">
    <property type="protein sequence ID" value="GAN66333.1"/>
    <property type="molecule type" value="Genomic_DNA"/>
</dbReference>
<dbReference type="MEROPS" id="M29.001"/>
<dbReference type="GO" id="GO:0046872">
    <property type="term" value="F:metal ion binding"/>
    <property type="evidence" value="ECO:0007669"/>
    <property type="project" value="UniProtKB-KW"/>
</dbReference>
<evidence type="ECO:0000313" key="13">
    <source>
        <dbReference type="Proteomes" id="UP000270034"/>
    </source>
</evidence>
<organism evidence="10 13">
    <name type="scientific">Acetobacter orientalis</name>
    <dbReference type="NCBI Taxonomy" id="146474"/>
    <lineage>
        <taxon>Bacteria</taxon>
        <taxon>Pseudomonadati</taxon>
        <taxon>Pseudomonadota</taxon>
        <taxon>Alphaproteobacteria</taxon>
        <taxon>Acetobacterales</taxon>
        <taxon>Acetobacteraceae</taxon>
        <taxon>Acetobacter</taxon>
    </lineage>
</organism>
<dbReference type="Pfam" id="PF02073">
    <property type="entry name" value="Peptidase_M29"/>
    <property type="match status" value="1"/>
</dbReference>
<proteinExistence type="inferred from homology"/>
<dbReference type="InterPro" id="IPR035097">
    <property type="entry name" value="M29_N-terminal"/>
</dbReference>
<accession>A0A2Z5ZGP7</accession>
<protein>
    <submittedName>
        <fullName evidence="10">Aminopeptidase</fullName>
    </submittedName>
</protein>
<keyword evidence="12" id="KW-1185">Reference proteome</keyword>
<reference evidence="11 12" key="1">
    <citation type="submission" date="2012-11" db="EMBL/GenBank/DDBJ databases">
        <title>Whole genome sequence of Acetobacter orientalis 21F-2.</title>
        <authorList>
            <person name="Azuma Y."/>
            <person name="Higashiura N."/>
            <person name="Hirakawa H."/>
            <person name="Matsushita K."/>
        </authorList>
    </citation>
    <scope>NUCLEOTIDE SEQUENCE [LARGE SCALE GENOMIC DNA]</scope>
    <source>
        <strain evidence="11 12">21F-2</strain>
    </source>
</reference>
<evidence type="ECO:0000256" key="5">
    <source>
        <dbReference type="ARBA" id="ARBA00022438"/>
    </source>
</evidence>
<dbReference type="InterPro" id="IPR000787">
    <property type="entry name" value="Peptidase_M29"/>
</dbReference>
<dbReference type="GO" id="GO:0006508">
    <property type="term" value="P:proteolysis"/>
    <property type="evidence" value="ECO:0007669"/>
    <property type="project" value="UniProtKB-KW"/>
</dbReference>
<evidence type="ECO:0000256" key="8">
    <source>
        <dbReference type="ARBA" id="ARBA00022801"/>
    </source>
</evidence>
<reference evidence="10 13" key="2">
    <citation type="submission" date="2018-02" db="EMBL/GenBank/DDBJ databases">
        <title>Acetobacter orientalis genome.</title>
        <authorList>
            <person name="Nakashima N."/>
            <person name="Tamura T."/>
        </authorList>
    </citation>
    <scope>NUCLEOTIDE SEQUENCE [LARGE SCALE GENOMIC DNA]</scope>
    <source>
        <strain evidence="10 13">FAN1</strain>
    </source>
</reference>
<dbReference type="PANTHER" id="PTHR34448">
    <property type="entry name" value="AMINOPEPTIDASE"/>
    <property type="match status" value="1"/>
</dbReference>
<evidence type="ECO:0000256" key="6">
    <source>
        <dbReference type="ARBA" id="ARBA00022670"/>
    </source>
</evidence>
<comment type="cofactor">
    <cofactor evidence="2">
        <name>Mg(2+)</name>
        <dbReference type="ChEBI" id="CHEBI:18420"/>
    </cofactor>
</comment>
<evidence type="ECO:0000313" key="12">
    <source>
        <dbReference type="Proteomes" id="UP000032670"/>
    </source>
</evidence>
<dbReference type="Proteomes" id="UP000032670">
    <property type="component" value="Unassembled WGS sequence"/>
</dbReference>
<dbReference type="GO" id="GO:0004177">
    <property type="term" value="F:aminopeptidase activity"/>
    <property type="evidence" value="ECO:0007669"/>
    <property type="project" value="UniProtKB-KW"/>
</dbReference>
<dbReference type="KEGG" id="aot:AcetOri_orf02120"/>
<dbReference type="SUPFAM" id="SSF144052">
    <property type="entry name" value="Thermophilic metalloprotease-like"/>
    <property type="match status" value="1"/>
</dbReference>
<evidence type="ECO:0000256" key="2">
    <source>
        <dbReference type="ARBA" id="ARBA00001946"/>
    </source>
</evidence>
<gene>
    <name evidence="11" type="ORF">Abor_019_012</name>
    <name evidence="10" type="ORF">AcetOrient_orf02120</name>
</gene>
<dbReference type="PRINTS" id="PR00919">
    <property type="entry name" value="THERMOPTASE"/>
</dbReference>
<evidence type="ECO:0000256" key="3">
    <source>
        <dbReference type="ARBA" id="ARBA00001947"/>
    </source>
</evidence>
<dbReference type="EMBL" id="AP018515">
    <property type="protein sequence ID" value="BBC79761.1"/>
    <property type="molecule type" value="Genomic_DNA"/>
</dbReference>
<evidence type="ECO:0000256" key="4">
    <source>
        <dbReference type="ARBA" id="ARBA00008236"/>
    </source>
</evidence>
<keyword evidence="5 10" id="KW-0031">Aminopeptidase</keyword>
<evidence type="ECO:0000256" key="7">
    <source>
        <dbReference type="ARBA" id="ARBA00022723"/>
    </source>
</evidence>
<dbReference type="GO" id="GO:0008237">
    <property type="term" value="F:metallopeptidase activity"/>
    <property type="evidence" value="ECO:0007669"/>
    <property type="project" value="UniProtKB-KW"/>
</dbReference>
<dbReference type="AlphaFoldDB" id="A0A2Z5ZGP7"/>
<comment type="cofactor">
    <cofactor evidence="1">
        <name>Co(2+)</name>
        <dbReference type="ChEBI" id="CHEBI:48828"/>
    </cofactor>
</comment>
<dbReference type="Gene3D" id="3.40.1830.10">
    <property type="entry name" value="Thermophilic metalloprotease (M29)"/>
    <property type="match status" value="1"/>
</dbReference>
<comment type="cofactor">
    <cofactor evidence="3">
        <name>Zn(2+)</name>
        <dbReference type="ChEBI" id="CHEBI:29105"/>
    </cofactor>
</comment>
<dbReference type="InterPro" id="IPR052170">
    <property type="entry name" value="M29_Exopeptidase"/>
</dbReference>
<sequence>MTETFQPAGAASGTHGALPYAPGSAEFETMLDKLGEVAVRTGLNVLPGQQVIITAPLDAVPLVRRVTEHAYKAGASLVTTFYADEETTLARYRFAQEATFDTAADWLAKGMAEGFRAGAARMAITGSNPALLAGQNAEHISRASKAAARVNRPAMEIITNFDVNWSIVATATPAWARQVFPGVPEQEAVARLWQAIFEVSRLTSPDPVAEWAEHNAILHKRAAFLNNANYAALHFTGPGTDLTVGLAEGHDWAGGAEKAGNGVVCNPNIPTEEVFTTPHRLKVDGYVVSTKPLSHQGTLIDDIRVRFEGGTIVEMHASKGQDVLARVLDTDEGARRLGEVALVPHSSPISRSGILFQNTLFDENAASHLALGQAYTKCMRDTDGQDTNALAARGANSSMIHIDWMIGSGSIDVDGLAADGGRVPLMRQGEWVIAA</sequence>